<feature type="coiled-coil region" evidence="1">
    <location>
        <begin position="74"/>
        <end position="101"/>
    </location>
</feature>
<comment type="caution">
    <text evidence="3">The sequence shown here is derived from an EMBL/GenBank/DDBJ whole genome shotgun (WGS) entry which is preliminary data.</text>
</comment>
<dbReference type="AlphaFoldDB" id="A0ABD1J2G2"/>
<feature type="compositionally biased region" description="Acidic residues" evidence="2">
    <location>
        <begin position="1"/>
        <end position="11"/>
    </location>
</feature>
<reference evidence="3 4" key="1">
    <citation type="submission" date="2024-09" db="EMBL/GenBank/DDBJ databases">
        <title>A chromosome-level genome assembly of Gray's grenadier anchovy, Coilia grayii.</title>
        <authorList>
            <person name="Fu Z."/>
        </authorList>
    </citation>
    <scope>NUCLEOTIDE SEQUENCE [LARGE SCALE GENOMIC DNA]</scope>
    <source>
        <strain evidence="3">G4</strain>
        <tissue evidence="3">Muscle</tissue>
    </source>
</reference>
<dbReference type="PANTHER" id="PTHR34153:SF2">
    <property type="entry name" value="SI:CH211-262H13.3-RELATED"/>
    <property type="match status" value="1"/>
</dbReference>
<evidence type="ECO:0008006" key="5">
    <source>
        <dbReference type="Google" id="ProtNLM"/>
    </source>
</evidence>
<accession>A0ABD1J2G2</accession>
<name>A0ABD1J2G2_9TELE</name>
<organism evidence="3 4">
    <name type="scientific">Coilia grayii</name>
    <name type="common">Gray's grenadier anchovy</name>
    <dbReference type="NCBI Taxonomy" id="363190"/>
    <lineage>
        <taxon>Eukaryota</taxon>
        <taxon>Metazoa</taxon>
        <taxon>Chordata</taxon>
        <taxon>Craniata</taxon>
        <taxon>Vertebrata</taxon>
        <taxon>Euteleostomi</taxon>
        <taxon>Actinopterygii</taxon>
        <taxon>Neopterygii</taxon>
        <taxon>Teleostei</taxon>
        <taxon>Clupei</taxon>
        <taxon>Clupeiformes</taxon>
        <taxon>Clupeoidei</taxon>
        <taxon>Engraulidae</taxon>
        <taxon>Coilinae</taxon>
        <taxon>Coilia</taxon>
    </lineage>
</organism>
<keyword evidence="4" id="KW-1185">Reference proteome</keyword>
<gene>
    <name evidence="3" type="ORF">ACEWY4_022907</name>
</gene>
<evidence type="ECO:0000256" key="1">
    <source>
        <dbReference type="SAM" id="Coils"/>
    </source>
</evidence>
<dbReference type="Proteomes" id="UP001591681">
    <property type="component" value="Unassembled WGS sequence"/>
</dbReference>
<dbReference type="PANTHER" id="PTHR34153">
    <property type="entry name" value="SI:CH211-262H13.3-RELATED-RELATED"/>
    <property type="match status" value="1"/>
</dbReference>
<sequence>METSLESEDDVEDKRGSKLTAPTNKPDAGQGGNVIRRKPEKLEVLLRKVMEIQEEMQNQHICQRTCPERTGVARLELGVEVAKTQAELEDLEQRLKDTEFRKKIVSHLSLKSGTSDGDCIRRMMRAIATNHVWSAYSLRGKKGKRALFGTVLCTTIIQAVLKWKPGLGEKAVEGLIAETLKHAPSAHLKAQAKCRRQLGEDQQQAAVE</sequence>
<feature type="region of interest" description="Disordered" evidence="2">
    <location>
        <begin position="1"/>
        <end position="36"/>
    </location>
</feature>
<keyword evidence="1" id="KW-0175">Coiled coil</keyword>
<dbReference type="EMBL" id="JBHFQA010000020">
    <property type="protein sequence ID" value="KAL2081054.1"/>
    <property type="molecule type" value="Genomic_DNA"/>
</dbReference>
<evidence type="ECO:0000313" key="4">
    <source>
        <dbReference type="Proteomes" id="UP001591681"/>
    </source>
</evidence>
<evidence type="ECO:0000313" key="3">
    <source>
        <dbReference type="EMBL" id="KAL2081054.1"/>
    </source>
</evidence>
<proteinExistence type="predicted"/>
<evidence type="ECO:0000256" key="2">
    <source>
        <dbReference type="SAM" id="MobiDB-lite"/>
    </source>
</evidence>
<protein>
    <recommendedName>
        <fullName evidence="5">DUF4806 domain-containing protein</fullName>
    </recommendedName>
</protein>